<dbReference type="PRINTS" id="PR00979">
    <property type="entry name" value="TAFAZZIN"/>
</dbReference>
<keyword evidence="9" id="KW-0012">Acyltransferase</keyword>
<dbReference type="GO" id="GO:0007007">
    <property type="term" value="P:inner mitochondrial membrane organization"/>
    <property type="evidence" value="ECO:0007669"/>
    <property type="project" value="TreeGrafter"/>
</dbReference>
<evidence type="ECO:0000256" key="2">
    <source>
        <dbReference type="ARBA" id="ARBA00010524"/>
    </source>
</evidence>
<dbReference type="EMBL" id="LT598468">
    <property type="protein sequence ID" value="SCV02968.1"/>
    <property type="molecule type" value="Genomic_DNA"/>
</dbReference>
<reference evidence="15" key="1">
    <citation type="submission" date="2016-03" db="EMBL/GenBank/DDBJ databases">
        <authorList>
            <person name="Devillers H."/>
        </authorList>
    </citation>
    <scope>NUCLEOTIDE SEQUENCE [LARGE SCALE GENOMIC DNA]</scope>
</reference>
<comment type="subcellular location">
    <subcellularLocation>
        <location evidence="1">Mitochondrion inner membrane</location>
        <topology evidence="1">Peripheral membrane protein</topology>
        <orientation evidence="1">Intermembrane side</orientation>
    </subcellularLocation>
    <subcellularLocation>
        <location evidence="10">Mitochondrion outer membrane</location>
        <topology evidence="10">Peripheral membrane protein</topology>
        <orientation evidence="10">Intermembrane side</orientation>
    </subcellularLocation>
</comment>
<keyword evidence="8" id="KW-0472">Membrane</keyword>
<dbReference type="GO" id="GO:0005743">
    <property type="term" value="C:mitochondrial inner membrane"/>
    <property type="evidence" value="ECO:0007669"/>
    <property type="project" value="UniProtKB-SubCell"/>
</dbReference>
<dbReference type="InterPro" id="IPR000872">
    <property type="entry name" value="Tafazzin"/>
</dbReference>
<evidence type="ECO:0000256" key="8">
    <source>
        <dbReference type="ARBA" id="ARBA00023136"/>
    </source>
</evidence>
<dbReference type="GO" id="GO:0035965">
    <property type="term" value="P:cardiolipin acyl-chain remodeling"/>
    <property type="evidence" value="ECO:0007669"/>
    <property type="project" value="TreeGrafter"/>
</dbReference>
<dbReference type="GO" id="GO:0005741">
    <property type="term" value="C:mitochondrial outer membrane"/>
    <property type="evidence" value="ECO:0007669"/>
    <property type="project" value="UniProtKB-SubCell"/>
</dbReference>
<evidence type="ECO:0000313" key="14">
    <source>
        <dbReference type="EMBL" id="SCV02968.1"/>
    </source>
</evidence>
<evidence type="ECO:0000256" key="11">
    <source>
        <dbReference type="ARBA" id="ARBA00047906"/>
    </source>
</evidence>
<evidence type="ECO:0000256" key="6">
    <source>
        <dbReference type="ARBA" id="ARBA00023098"/>
    </source>
</evidence>
<dbReference type="STRING" id="1230905.A0A1G4KF26"/>
<dbReference type="PANTHER" id="PTHR12497">
    <property type="entry name" value="TAZ PROTEIN TAFAZZIN"/>
    <property type="match status" value="1"/>
</dbReference>
<feature type="domain" description="Phospholipid/glycerol acyltransferase" evidence="13">
    <location>
        <begin position="71"/>
        <end position="244"/>
    </location>
</feature>
<keyword evidence="15" id="KW-1185">Reference proteome</keyword>
<keyword evidence="5" id="KW-0999">Mitochondrion inner membrane</keyword>
<evidence type="ECO:0000256" key="12">
    <source>
        <dbReference type="RuleBase" id="RU365062"/>
    </source>
</evidence>
<name>A0A1G4KF26_9SACH</name>
<evidence type="ECO:0000256" key="9">
    <source>
        <dbReference type="ARBA" id="ARBA00023315"/>
    </source>
</evidence>
<dbReference type="Proteomes" id="UP000191024">
    <property type="component" value="Chromosome H"/>
</dbReference>
<evidence type="ECO:0000259" key="13">
    <source>
        <dbReference type="SMART" id="SM00563"/>
    </source>
</evidence>
<dbReference type="PANTHER" id="PTHR12497:SF0">
    <property type="entry name" value="TAFAZZIN"/>
    <property type="match status" value="1"/>
</dbReference>
<dbReference type="OrthoDB" id="193467at2759"/>
<evidence type="ECO:0000256" key="3">
    <source>
        <dbReference type="ARBA" id="ARBA00022679"/>
    </source>
</evidence>
<dbReference type="CDD" id="cd07989">
    <property type="entry name" value="LPLAT_AGPAT-like"/>
    <property type="match status" value="1"/>
</dbReference>
<evidence type="ECO:0000256" key="5">
    <source>
        <dbReference type="ARBA" id="ARBA00022792"/>
    </source>
</evidence>
<organism evidence="14 15">
    <name type="scientific">Lachancea mirantina</name>
    <dbReference type="NCBI Taxonomy" id="1230905"/>
    <lineage>
        <taxon>Eukaryota</taxon>
        <taxon>Fungi</taxon>
        <taxon>Dikarya</taxon>
        <taxon>Ascomycota</taxon>
        <taxon>Saccharomycotina</taxon>
        <taxon>Saccharomycetes</taxon>
        <taxon>Saccharomycetales</taxon>
        <taxon>Saccharomycetaceae</taxon>
        <taxon>Lachancea</taxon>
    </lineage>
</organism>
<dbReference type="GO" id="GO:0047184">
    <property type="term" value="F:1-acylglycerophosphocholine O-acyltransferase activity"/>
    <property type="evidence" value="ECO:0007669"/>
    <property type="project" value="TreeGrafter"/>
</dbReference>
<keyword evidence="4" id="KW-1000">Mitochondrion outer membrane</keyword>
<proteinExistence type="inferred from homology"/>
<accession>A0A1G4KF26</accession>
<comment type="similarity">
    <text evidence="2 12">Belongs to the taffazin family.</text>
</comment>
<keyword evidence="3" id="KW-0808">Transferase</keyword>
<protein>
    <recommendedName>
        <fullName evidence="12">Tafazzin family protein</fullName>
    </recommendedName>
</protein>
<dbReference type="Pfam" id="PF01553">
    <property type="entry name" value="Acyltransferase"/>
    <property type="match status" value="1"/>
</dbReference>
<keyword evidence="7" id="KW-0496">Mitochondrion</keyword>
<evidence type="ECO:0000256" key="10">
    <source>
        <dbReference type="ARBA" id="ARBA00024323"/>
    </source>
</evidence>
<dbReference type="InterPro" id="IPR002123">
    <property type="entry name" value="Plipid/glycerol_acylTrfase"/>
</dbReference>
<dbReference type="AlphaFoldDB" id="A0A1G4KF26"/>
<evidence type="ECO:0000256" key="4">
    <source>
        <dbReference type="ARBA" id="ARBA00022787"/>
    </source>
</evidence>
<evidence type="ECO:0000256" key="7">
    <source>
        <dbReference type="ARBA" id="ARBA00023128"/>
    </source>
</evidence>
<dbReference type="SMART" id="SM00563">
    <property type="entry name" value="PlsC"/>
    <property type="match status" value="1"/>
</dbReference>
<sequence>MSLPDVLKRGDDFLAEYPRRSVLWNLASHGTCLFTVGVSKLILNAFYNVKLNNYENLEHAIERSSLENRGLMTVMNHMSVVDDPFLWGVFPWKMYRKMENIRWCLGAQNVCFQNKFFSTFFSLGQVLSTRRFGGGPFQGSIDASIRLLSPDDTLDLEWIPHREEPSKPAKPSNLEVAFQNAKKEYLPPVARTKPSWVHVYPEGFVLQLHSPYANSMRYFKWGITRLILETTVPPIVVPMFATGFEKIAPESAAGTLIERYLPQNFGAEINVTVGDPIDDKIIESYRAEWKQLVEKYHDPQNPTDLTMELKVGQEAQDLRSRLAAELRTHVAFVRHEQRGFEKEDERFASPFWWKTYTQSEGSSDPDVRFIGKNWAIRRLQKFLQEEERIQNELNELNHPPKD</sequence>
<evidence type="ECO:0000256" key="1">
    <source>
        <dbReference type="ARBA" id="ARBA00004137"/>
    </source>
</evidence>
<evidence type="ECO:0000313" key="15">
    <source>
        <dbReference type="Proteomes" id="UP000191024"/>
    </source>
</evidence>
<keyword evidence="6" id="KW-0443">Lipid metabolism</keyword>
<comment type="catalytic activity">
    <reaction evidence="11">
        <text>1'-[1,2-diacyl-sn-glycero-3-phospho],3'-[1-acyl-sn-glycero-3-phospho]-glycerol + a 1,2-diacyl-sn-glycero-3-phosphocholine = a cardiolipin + a 1-acyl-sn-glycero-3-phosphocholine</text>
        <dbReference type="Rhea" id="RHEA:33731"/>
        <dbReference type="ChEBI" id="CHEBI:57643"/>
        <dbReference type="ChEBI" id="CHEBI:58168"/>
        <dbReference type="ChEBI" id="CHEBI:62237"/>
        <dbReference type="ChEBI" id="CHEBI:64743"/>
    </reaction>
    <physiologicalReaction direction="left-to-right" evidence="11">
        <dbReference type="Rhea" id="RHEA:33732"/>
    </physiologicalReaction>
    <physiologicalReaction direction="right-to-left" evidence="11">
        <dbReference type="Rhea" id="RHEA:33733"/>
    </physiologicalReaction>
</comment>
<gene>
    <name evidence="14" type="ORF">LAMI_0H04434G</name>
</gene>